<dbReference type="InterPro" id="IPR011707">
    <property type="entry name" value="Cu-oxidase-like_N"/>
</dbReference>
<gene>
    <name evidence="6" type="ORF">SAMN04487940_10988</name>
</gene>
<dbReference type="EMBL" id="FNYY01000009">
    <property type="protein sequence ID" value="SEJ71593.1"/>
    <property type="molecule type" value="Genomic_DNA"/>
</dbReference>
<keyword evidence="3" id="KW-0732">Signal</keyword>
<keyword evidence="6" id="KW-0131">Cell cycle</keyword>
<keyword evidence="6" id="KW-0946">Virion</keyword>
<evidence type="ECO:0000256" key="3">
    <source>
        <dbReference type="SAM" id="SignalP"/>
    </source>
</evidence>
<dbReference type="InterPro" id="IPR008972">
    <property type="entry name" value="Cupredoxin"/>
</dbReference>
<dbReference type="Proteomes" id="UP000182932">
    <property type="component" value="Unassembled WGS sequence"/>
</dbReference>
<feature type="chain" id="PRO_5037653589" evidence="3">
    <location>
        <begin position="31"/>
        <end position="435"/>
    </location>
</feature>
<dbReference type="GO" id="GO:0051301">
    <property type="term" value="P:cell division"/>
    <property type="evidence" value="ECO:0007669"/>
    <property type="project" value="UniProtKB-KW"/>
</dbReference>
<dbReference type="SUPFAM" id="SSF49503">
    <property type="entry name" value="Cupredoxins"/>
    <property type="match status" value="3"/>
</dbReference>
<dbReference type="Gene3D" id="2.60.40.420">
    <property type="entry name" value="Cupredoxins - blue copper proteins"/>
    <property type="match status" value="3"/>
</dbReference>
<dbReference type="GO" id="GO:0016491">
    <property type="term" value="F:oxidoreductase activity"/>
    <property type="evidence" value="ECO:0007669"/>
    <property type="project" value="UniProtKB-KW"/>
</dbReference>
<dbReference type="InterPro" id="IPR045087">
    <property type="entry name" value="Cu-oxidase_fam"/>
</dbReference>
<dbReference type="PROSITE" id="PS00080">
    <property type="entry name" value="MULTICOPPER_OXIDASE2"/>
    <property type="match status" value="1"/>
</dbReference>
<protein>
    <submittedName>
        <fullName evidence="6">Multicopper oxidase with three cupredoxin domains (Includes cell division protein FtsP and spore coat protein CotA)</fullName>
    </submittedName>
</protein>
<dbReference type="InterPro" id="IPR011706">
    <property type="entry name" value="Cu-oxidase_C"/>
</dbReference>
<name>A0A975WB66_9RHOB</name>
<feature type="domain" description="Plastocyanin-like" evidence="4">
    <location>
        <begin position="336"/>
        <end position="435"/>
    </location>
</feature>
<dbReference type="Pfam" id="PF07732">
    <property type="entry name" value="Cu-oxidase_3"/>
    <property type="match status" value="1"/>
</dbReference>
<evidence type="ECO:0000313" key="6">
    <source>
        <dbReference type="EMBL" id="SEJ71593.1"/>
    </source>
</evidence>
<keyword evidence="6" id="KW-0132">Cell division</keyword>
<dbReference type="CDD" id="cd13861">
    <property type="entry name" value="CuRO_1_CumA_like"/>
    <property type="match status" value="1"/>
</dbReference>
<keyword evidence="7" id="KW-1185">Reference proteome</keyword>
<accession>A0A975WB66</accession>
<evidence type="ECO:0000313" key="7">
    <source>
        <dbReference type="Proteomes" id="UP000182932"/>
    </source>
</evidence>
<feature type="domain" description="Plastocyanin-like" evidence="5">
    <location>
        <begin position="51"/>
        <end position="152"/>
    </location>
</feature>
<dbReference type="InterPro" id="IPR002355">
    <property type="entry name" value="Cu_oxidase_Cu_BS"/>
</dbReference>
<dbReference type="Pfam" id="PF07731">
    <property type="entry name" value="Cu-oxidase_2"/>
    <property type="match status" value="1"/>
</dbReference>
<evidence type="ECO:0000259" key="4">
    <source>
        <dbReference type="Pfam" id="PF07731"/>
    </source>
</evidence>
<evidence type="ECO:0000256" key="1">
    <source>
        <dbReference type="ARBA" id="ARBA00022723"/>
    </source>
</evidence>
<keyword evidence="6" id="KW-0167">Capsid protein</keyword>
<sequence>MQTLGRAPRLTRRNLLAGLGAACLPWPALAARQSVVLRPAALSTRIAGRRLDMLGFNGTIPGPEIRVRQGDQVDIRLENGLDDGALVHWHGLRVPNRMDGVNVLTQDVVIPGRSHDYHFALPDAGTYWYHSHYLSYDQVSRGLFGAFVVEERDPPEVDHDITVQLFDMMIDEEGRYDDSFDPAQFATAGKIGNVATAFVSRDGIRQGDRLRLRCINPSIDRIYELRLSGVAGNIVALDGMPLPAPRPLAPIILAPGQRCDVIADVTGPVRLTDTYGGTSVTLGEIAMEGSRTPRRSAIPGLPANAMPAPGPVDAHVDLVMQGGAGGGDHDGFGTWALNDVSGLPRRPLVDVRRGATVRMTLRNATAFPHVMHLHGHHFHELDARGASGAYRDSTLVGAGAARDILCVLDNPGSWMLHCHMLSHQTDGMATWVRVR</sequence>
<organism evidence="6 7">
    <name type="scientific">Marinovum algicola</name>
    <dbReference type="NCBI Taxonomy" id="42444"/>
    <lineage>
        <taxon>Bacteria</taxon>
        <taxon>Pseudomonadati</taxon>
        <taxon>Pseudomonadota</taxon>
        <taxon>Alphaproteobacteria</taxon>
        <taxon>Rhodobacterales</taxon>
        <taxon>Roseobacteraceae</taxon>
        <taxon>Marinovum</taxon>
    </lineage>
</organism>
<keyword evidence="2" id="KW-0560">Oxidoreductase</keyword>
<feature type="signal peptide" evidence="3">
    <location>
        <begin position="1"/>
        <end position="30"/>
    </location>
</feature>
<evidence type="ECO:0000256" key="2">
    <source>
        <dbReference type="ARBA" id="ARBA00023002"/>
    </source>
</evidence>
<proteinExistence type="predicted"/>
<comment type="caution">
    <text evidence="6">The sequence shown here is derived from an EMBL/GenBank/DDBJ whole genome shotgun (WGS) entry which is preliminary data.</text>
</comment>
<dbReference type="PANTHER" id="PTHR11709">
    <property type="entry name" value="MULTI-COPPER OXIDASE"/>
    <property type="match status" value="1"/>
</dbReference>
<dbReference type="GO" id="GO:0005507">
    <property type="term" value="F:copper ion binding"/>
    <property type="evidence" value="ECO:0007669"/>
    <property type="project" value="InterPro"/>
</dbReference>
<evidence type="ECO:0000259" key="5">
    <source>
        <dbReference type="Pfam" id="PF07732"/>
    </source>
</evidence>
<dbReference type="AlphaFoldDB" id="A0A975WB66"/>
<reference evidence="6 7" key="1">
    <citation type="submission" date="2016-10" db="EMBL/GenBank/DDBJ databases">
        <authorList>
            <person name="Varghese N."/>
            <person name="Submissions S."/>
        </authorList>
    </citation>
    <scope>NUCLEOTIDE SEQUENCE [LARGE SCALE GENOMIC DNA]</scope>
    <source>
        <strain evidence="6 7">FF3</strain>
    </source>
</reference>
<keyword evidence="1" id="KW-0479">Metal-binding</keyword>